<evidence type="ECO:0000256" key="1">
    <source>
        <dbReference type="SAM" id="MobiDB-lite"/>
    </source>
</evidence>
<reference evidence="2" key="1">
    <citation type="journal article" date="2022" name="bioRxiv">
        <title>Sequencing and chromosome-scale assembly of the giantPleurodeles waltlgenome.</title>
        <authorList>
            <person name="Brown T."/>
            <person name="Elewa A."/>
            <person name="Iarovenko S."/>
            <person name="Subramanian E."/>
            <person name="Araus A.J."/>
            <person name="Petzold A."/>
            <person name="Susuki M."/>
            <person name="Suzuki K.-i.T."/>
            <person name="Hayashi T."/>
            <person name="Toyoda A."/>
            <person name="Oliveira C."/>
            <person name="Osipova E."/>
            <person name="Leigh N.D."/>
            <person name="Simon A."/>
            <person name="Yun M.H."/>
        </authorList>
    </citation>
    <scope>NUCLEOTIDE SEQUENCE</scope>
    <source>
        <strain evidence="2">20211129_DDA</strain>
        <tissue evidence="2">Liver</tissue>
    </source>
</reference>
<keyword evidence="3" id="KW-1185">Reference proteome</keyword>
<feature type="region of interest" description="Disordered" evidence="1">
    <location>
        <begin position="45"/>
        <end position="90"/>
    </location>
</feature>
<evidence type="ECO:0000313" key="2">
    <source>
        <dbReference type="EMBL" id="KAJ1134578.1"/>
    </source>
</evidence>
<sequence>MKTVRPGSQGPLPEKVKAKMKPHGVVNSKPEVMALAKYLKQKTQQNVFHSPDAERQAEALGSAMSMNTSTENVKEREGAESTASDSVGVLVSDTNKEHEVVLRNKIPRKVDLYLCRVLMKEI</sequence>
<name>A0AAV7Q8K8_PLEWA</name>
<proteinExistence type="predicted"/>
<gene>
    <name evidence="2" type="ORF">NDU88_001029</name>
</gene>
<accession>A0AAV7Q8K8</accession>
<dbReference type="AlphaFoldDB" id="A0AAV7Q8K8"/>
<dbReference type="Proteomes" id="UP001066276">
    <property type="component" value="Chromosome 6"/>
</dbReference>
<comment type="caution">
    <text evidence="2">The sequence shown here is derived from an EMBL/GenBank/DDBJ whole genome shotgun (WGS) entry which is preliminary data.</text>
</comment>
<organism evidence="2 3">
    <name type="scientific">Pleurodeles waltl</name>
    <name type="common">Iberian ribbed newt</name>
    <dbReference type="NCBI Taxonomy" id="8319"/>
    <lineage>
        <taxon>Eukaryota</taxon>
        <taxon>Metazoa</taxon>
        <taxon>Chordata</taxon>
        <taxon>Craniata</taxon>
        <taxon>Vertebrata</taxon>
        <taxon>Euteleostomi</taxon>
        <taxon>Amphibia</taxon>
        <taxon>Batrachia</taxon>
        <taxon>Caudata</taxon>
        <taxon>Salamandroidea</taxon>
        <taxon>Salamandridae</taxon>
        <taxon>Pleurodelinae</taxon>
        <taxon>Pleurodeles</taxon>
    </lineage>
</organism>
<feature type="region of interest" description="Disordered" evidence="1">
    <location>
        <begin position="1"/>
        <end position="24"/>
    </location>
</feature>
<dbReference type="EMBL" id="JANPWB010000010">
    <property type="protein sequence ID" value="KAJ1134578.1"/>
    <property type="molecule type" value="Genomic_DNA"/>
</dbReference>
<evidence type="ECO:0000313" key="3">
    <source>
        <dbReference type="Proteomes" id="UP001066276"/>
    </source>
</evidence>
<protein>
    <submittedName>
        <fullName evidence="2">Uncharacterized protein</fullName>
    </submittedName>
</protein>